<evidence type="ECO:0000256" key="6">
    <source>
        <dbReference type="ARBA" id="ARBA00023157"/>
    </source>
</evidence>
<dbReference type="AlphaFoldDB" id="A0AAN8M2W5"/>
<keyword evidence="4 9" id="KW-1133">Transmembrane helix</keyword>
<feature type="transmembrane region" description="Helical" evidence="9">
    <location>
        <begin position="209"/>
        <end position="233"/>
    </location>
</feature>
<dbReference type="Proteomes" id="UP001356427">
    <property type="component" value="Unassembled WGS sequence"/>
</dbReference>
<dbReference type="SMART" id="SM00408">
    <property type="entry name" value="IGc2"/>
    <property type="match status" value="2"/>
</dbReference>
<dbReference type="SUPFAM" id="SSF48726">
    <property type="entry name" value="Immunoglobulin"/>
    <property type="match status" value="2"/>
</dbReference>
<evidence type="ECO:0000256" key="2">
    <source>
        <dbReference type="ARBA" id="ARBA00022692"/>
    </source>
</evidence>
<evidence type="ECO:0000256" key="1">
    <source>
        <dbReference type="ARBA" id="ARBA00004479"/>
    </source>
</evidence>
<keyword evidence="6" id="KW-1015">Disulfide bond</keyword>
<dbReference type="InterPro" id="IPR036179">
    <property type="entry name" value="Ig-like_dom_sf"/>
</dbReference>
<dbReference type="Pfam" id="PF07686">
    <property type="entry name" value="V-set"/>
    <property type="match status" value="1"/>
</dbReference>
<name>A0AAN8M2W5_9TELE</name>
<keyword evidence="5 9" id="KW-0472">Membrane</keyword>
<dbReference type="PANTHER" id="PTHR13869">
    <property type="entry name" value="MYELIN P0 RELATED"/>
    <property type="match status" value="1"/>
</dbReference>
<comment type="caution">
    <text evidence="11">The sequence shown here is derived from an EMBL/GenBank/DDBJ whole genome shotgun (WGS) entry which is preliminary data.</text>
</comment>
<evidence type="ECO:0000256" key="4">
    <source>
        <dbReference type="ARBA" id="ARBA00022989"/>
    </source>
</evidence>
<proteinExistence type="predicted"/>
<evidence type="ECO:0000259" key="10">
    <source>
        <dbReference type="PROSITE" id="PS50835"/>
    </source>
</evidence>
<accession>A0AAN8M2W5</accession>
<dbReference type="SMART" id="SM00409">
    <property type="entry name" value="IG"/>
    <property type="match status" value="2"/>
</dbReference>
<keyword evidence="8" id="KW-0393">Immunoglobulin domain</keyword>
<evidence type="ECO:0000256" key="8">
    <source>
        <dbReference type="ARBA" id="ARBA00023319"/>
    </source>
</evidence>
<protein>
    <recommendedName>
        <fullName evidence="10">Ig-like domain-containing protein</fullName>
    </recommendedName>
</protein>
<evidence type="ECO:0000313" key="12">
    <source>
        <dbReference type="Proteomes" id="UP001356427"/>
    </source>
</evidence>
<evidence type="ECO:0000256" key="9">
    <source>
        <dbReference type="SAM" id="Phobius"/>
    </source>
</evidence>
<dbReference type="InterPro" id="IPR007110">
    <property type="entry name" value="Ig-like_dom"/>
</dbReference>
<evidence type="ECO:0000256" key="7">
    <source>
        <dbReference type="ARBA" id="ARBA00023180"/>
    </source>
</evidence>
<organism evidence="11 12">
    <name type="scientific">Coregonus suidteri</name>
    <dbReference type="NCBI Taxonomy" id="861788"/>
    <lineage>
        <taxon>Eukaryota</taxon>
        <taxon>Metazoa</taxon>
        <taxon>Chordata</taxon>
        <taxon>Craniata</taxon>
        <taxon>Vertebrata</taxon>
        <taxon>Euteleostomi</taxon>
        <taxon>Actinopterygii</taxon>
        <taxon>Neopterygii</taxon>
        <taxon>Teleostei</taxon>
        <taxon>Protacanthopterygii</taxon>
        <taxon>Salmoniformes</taxon>
        <taxon>Salmonidae</taxon>
        <taxon>Coregoninae</taxon>
        <taxon>Coregonus</taxon>
    </lineage>
</organism>
<evidence type="ECO:0000256" key="3">
    <source>
        <dbReference type="ARBA" id="ARBA00022729"/>
    </source>
</evidence>
<reference evidence="11 12" key="1">
    <citation type="submission" date="2021-04" db="EMBL/GenBank/DDBJ databases">
        <authorList>
            <person name="De Guttry C."/>
            <person name="Zahm M."/>
            <person name="Klopp C."/>
            <person name="Cabau C."/>
            <person name="Louis A."/>
            <person name="Berthelot C."/>
            <person name="Parey E."/>
            <person name="Roest Crollius H."/>
            <person name="Montfort J."/>
            <person name="Robinson-Rechavi M."/>
            <person name="Bucao C."/>
            <person name="Bouchez O."/>
            <person name="Gislard M."/>
            <person name="Lluch J."/>
            <person name="Milhes M."/>
            <person name="Lampietro C."/>
            <person name="Lopez Roques C."/>
            <person name="Donnadieu C."/>
            <person name="Braasch I."/>
            <person name="Desvignes T."/>
            <person name="Postlethwait J."/>
            <person name="Bobe J."/>
            <person name="Wedekind C."/>
            <person name="Guiguen Y."/>
        </authorList>
    </citation>
    <scope>NUCLEOTIDE SEQUENCE [LARGE SCALE GENOMIC DNA]</scope>
    <source>
        <strain evidence="11">Cs_M1</strain>
        <tissue evidence="11">Blood</tissue>
    </source>
</reference>
<dbReference type="EMBL" id="JAGTTL010000004">
    <property type="protein sequence ID" value="KAK6323745.1"/>
    <property type="molecule type" value="Genomic_DNA"/>
</dbReference>
<dbReference type="InterPro" id="IPR003598">
    <property type="entry name" value="Ig_sub2"/>
</dbReference>
<comment type="subcellular location">
    <subcellularLocation>
        <location evidence="1">Membrane</location>
        <topology evidence="1">Single-pass type I membrane protein</topology>
    </subcellularLocation>
</comment>
<keyword evidence="12" id="KW-1185">Reference proteome</keyword>
<dbReference type="InterPro" id="IPR000920">
    <property type="entry name" value="Myelin_P0-rel"/>
</dbReference>
<evidence type="ECO:0000256" key="5">
    <source>
        <dbReference type="ARBA" id="ARBA00023136"/>
    </source>
</evidence>
<evidence type="ECO:0000313" key="11">
    <source>
        <dbReference type="EMBL" id="KAK6323745.1"/>
    </source>
</evidence>
<keyword evidence="2 9" id="KW-0812">Transmembrane</keyword>
<dbReference type="PANTHER" id="PTHR13869:SF24">
    <property type="entry name" value="BASEMENT MEMBRANE-SPECIFIC HEPARAN SULFATE PROTEOGLYCAN CORE PROTEIN-LIKE"/>
    <property type="match status" value="1"/>
</dbReference>
<gene>
    <name evidence="11" type="ORF">J4Q44_G00060840</name>
</gene>
<feature type="domain" description="Ig-like" evidence="10">
    <location>
        <begin position="55"/>
        <end position="184"/>
    </location>
</feature>
<dbReference type="GO" id="GO:0005886">
    <property type="term" value="C:plasma membrane"/>
    <property type="evidence" value="ECO:0007669"/>
    <property type="project" value="TreeGrafter"/>
</dbReference>
<dbReference type="Gene3D" id="2.60.40.10">
    <property type="entry name" value="Immunoglobulins"/>
    <property type="match status" value="2"/>
</dbReference>
<dbReference type="InterPro" id="IPR003599">
    <property type="entry name" value="Ig_sub"/>
</dbReference>
<keyword evidence="3" id="KW-0732">Signal</keyword>
<sequence length="326" mass="36958">MLRVRRVSVPEDHRLYLACSGTVDLQWRHHVNGIIVTKQGQSVAYRNHQKYHLQPDGSLVIEELEPSDSGDYYCNDQLVADVEVLKGQRFAVSAGRALLLPCTVSSKAKQRWFFRKDSHAKREPISTLFRNGTVKMERKDTHKRFSYDEDSALQILNLQPGDSGEYLCNGETAAKVMVLTDHLNIQSTTAVMQTDVVWRENRETRPTNVVMMIAVIGLCIVVLLAGLLGFLLIGRLSKRRKKCSTEHKQEGTELQTRCLSNLESEITHSDGEESPSHVEDTEVQYASLGRQNWRERSRVLGDQHHVIYSAVVTARPASQGLERIKH</sequence>
<dbReference type="PROSITE" id="PS50835">
    <property type="entry name" value="IG_LIKE"/>
    <property type="match status" value="1"/>
</dbReference>
<keyword evidence="7" id="KW-0325">Glycoprotein</keyword>
<dbReference type="InterPro" id="IPR013106">
    <property type="entry name" value="Ig_V-set"/>
</dbReference>
<dbReference type="InterPro" id="IPR013783">
    <property type="entry name" value="Ig-like_fold"/>
</dbReference>